<evidence type="ECO:0000256" key="6">
    <source>
        <dbReference type="ARBA" id="ARBA00022692"/>
    </source>
</evidence>
<feature type="transmembrane region" description="Helical" evidence="10">
    <location>
        <begin position="140"/>
        <end position="158"/>
    </location>
</feature>
<feature type="transmembrane region" description="Helical" evidence="10">
    <location>
        <begin position="70"/>
        <end position="90"/>
    </location>
</feature>
<dbReference type="EMBL" id="HE650825">
    <property type="protein sequence ID" value="CCF58285.1"/>
    <property type="molecule type" value="Genomic_DNA"/>
</dbReference>
<keyword evidence="12" id="KW-1185">Reference proteome</keyword>
<dbReference type="GO" id="GO:0006506">
    <property type="term" value="P:GPI anchor biosynthetic process"/>
    <property type="evidence" value="ECO:0007669"/>
    <property type="project" value="UniProtKB-UniPathway"/>
</dbReference>
<proteinExistence type="inferred from homology"/>
<accession>H2AV85</accession>
<keyword evidence="9 10" id="KW-0472">Membrane</keyword>
<name>H2AV85_KAZAF</name>
<keyword evidence="7" id="KW-0256">Endoplasmic reticulum</keyword>
<dbReference type="GO" id="GO:0051377">
    <property type="term" value="F:mannose-ethanolamine phosphotransferase activity"/>
    <property type="evidence" value="ECO:0007669"/>
    <property type="project" value="EnsemblFungi"/>
</dbReference>
<evidence type="ECO:0000256" key="2">
    <source>
        <dbReference type="ARBA" id="ARBA00004687"/>
    </source>
</evidence>
<dbReference type="InParanoid" id="H2AV85"/>
<dbReference type="AlphaFoldDB" id="H2AV85"/>
<evidence type="ECO:0000313" key="11">
    <source>
        <dbReference type="EMBL" id="CCF58285.1"/>
    </source>
</evidence>
<comment type="pathway">
    <text evidence="2">Glycolipid biosynthesis; glycosylphosphatidylinositol-anchor biosynthesis.</text>
</comment>
<dbReference type="GO" id="GO:0005789">
    <property type="term" value="C:endoplasmic reticulum membrane"/>
    <property type="evidence" value="ECO:0007669"/>
    <property type="project" value="UniProtKB-SubCell"/>
</dbReference>
<feature type="transmembrane region" description="Helical" evidence="10">
    <location>
        <begin position="47"/>
        <end position="64"/>
    </location>
</feature>
<evidence type="ECO:0000256" key="9">
    <source>
        <dbReference type="ARBA" id="ARBA00023136"/>
    </source>
</evidence>
<keyword evidence="6 10" id="KW-0812">Transmembrane</keyword>
<evidence type="ECO:0000256" key="3">
    <source>
        <dbReference type="ARBA" id="ARBA00007978"/>
    </source>
</evidence>
<dbReference type="STRING" id="1071382.H2AV85"/>
<comment type="subcellular location">
    <subcellularLocation>
        <location evidence="1">Endoplasmic reticulum membrane</location>
        <topology evidence="1">Multi-pass membrane protein</topology>
    </subcellularLocation>
</comment>
<feature type="transmembrane region" description="Helical" evidence="10">
    <location>
        <begin position="170"/>
        <end position="189"/>
    </location>
</feature>
<dbReference type="GeneID" id="13882864"/>
<dbReference type="UniPathway" id="UPA00196"/>
<dbReference type="FunCoup" id="H2AV85">
    <property type="interactions" value="170"/>
</dbReference>
<evidence type="ECO:0000256" key="4">
    <source>
        <dbReference type="ARBA" id="ARBA00020927"/>
    </source>
</evidence>
<evidence type="ECO:0000256" key="1">
    <source>
        <dbReference type="ARBA" id="ARBA00004477"/>
    </source>
</evidence>
<evidence type="ECO:0000256" key="8">
    <source>
        <dbReference type="ARBA" id="ARBA00022989"/>
    </source>
</evidence>
<dbReference type="KEGG" id="kaf:KAFR_0E01310"/>
<dbReference type="OrthoDB" id="17366at2759"/>
<evidence type="ECO:0000256" key="7">
    <source>
        <dbReference type="ARBA" id="ARBA00022824"/>
    </source>
</evidence>
<sequence length="218" mass="24996">MSKQRKSKQPIKKRVTFSDDTTVTRQSHGHKKDSIDHEHPPVFVRKTWLTIPYHLIALLYYYIYGSEFDSTTLLFCLLPTQVAYLIVQFNKCTIYGNKRLKINYSLLLVSIFASLLLSVPAAIIAVLFGAPVVNKLFETWLLGLHASFLSYPVIYSVFNCDFKVGLWKKYFITIIVGGWISCVVIPLDWDRNWQTWPIPVVVGIYLGAFVGYTIGSYI</sequence>
<dbReference type="InterPro" id="IPR009580">
    <property type="entry name" value="GPI_biosynthesis_protein_Pig-F"/>
</dbReference>
<dbReference type="Proteomes" id="UP000005220">
    <property type="component" value="Chromosome 5"/>
</dbReference>
<dbReference type="HOGENOM" id="CLU_111662_0_0_1"/>
<keyword evidence="8 10" id="KW-1133">Transmembrane helix</keyword>
<comment type="similarity">
    <text evidence="3">Belongs to the PIGF family.</text>
</comment>
<gene>
    <name evidence="11" type="primary">KAFR0E01310</name>
    <name evidence="11" type="ORF">KAFR_0E01310</name>
</gene>
<keyword evidence="5" id="KW-0337">GPI-anchor biosynthesis</keyword>
<organism evidence="11 12">
    <name type="scientific">Kazachstania africana (strain ATCC 22294 / BCRC 22015 / CBS 2517 / CECT 1963 / NBRC 1671 / NRRL Y-8276)</name>
    <name type="common">Yeast</name>
    <name type="synonym">Kluyveromyces africanus</name>
    <dbReference type="NCBI Taxonomy" id="1071382"/>
    <lineage>
        <taxon>Eukaryota</taxon>
        <taxon>Fungi</taxon>
        <taxon>Dikarya</taxon>
        <taxon>Ascomycota</taxon>
        <taxon>Saccharomycotina</taxon>
        <taxon>Saccharomycetes</taxon>
        <taxon>Saccharomycetales</taxon>
        <taxon>Saccharomycetaceae</taxon>
        <taxon>Kazachstania</taxon>
    </lineage>
</organism>
<dbReference type="eggNOG" id="KOG3144">
    <property type="taxonomic scope" value="Eukaryota"/>
</dbReference>
<feature type="transmembrane region" description="Helical" evidence="10">
    <location>
        <begin position="102"/>
        <end position="128"/>
    </location>
</feature>
<evidence type="ECO:0000256" key="10">
    <source>
        <dbReference type="SAM" id="Phobius"/>
    </source>
</evidence>
<evidence type="ECO:0000313" key="12">
    <source>
        <dbReference type="Proteomes" id="UP000005220"/>
    </source>
</evidence>
<reference evidence="11 12" key="1">
    <citation type="journal article" date="2011" name="Proc. Natl. Acad. Sci. U.S.A.">
        <title>Evolutionary erosion of yeast sex chromosomes by mating-type switching accidents.</title>
        <authorList>
            <person name="Gordon J.L."/>
            <person name="Armisen D."/>
            <person name="Proux-Wera E."/>
            <person name="Oheigeartaigh S.S."/>
            <person name="Byrne K.P."/>
            <person name="Wolfe K.H."/>
        </authorList>
    </citation>
    <scope>NUCLEOTIDE SEQUENCE [LARGE SCALE GENOMIC DNA]</scope>
    <source>
        <strain evidence="12">ATCC 22294 / BCRC 22015 / CBS 2517 / CECT 1963 / NBRC 1671 / NRRL Y-8276</strain>
    </source>
</reference>
<feature type="transmembrane region" description="Helical" evidence="10">
    <location>
        <begin position="195"/>
        <end position="215"/>
    </location>
</feature>
<protein>
    <recommendedName>
        <fullName evidence="4">Glycosylphosphatidylinositol anchor biosynthesis protein 11</fullName>
    </recommendedName>
</protein>
<dbReference type="RefSeq" id="XP_003957420.1">
    <property type="nucleotide sequence ID" value="XM_003957371.1"/>
</dbReference>
<evidence type="ECO:0000256" key="5">
    <source>
        <dbReference type="ARBA" id="ARBA00022502"/>
    </source>
</evidence>
<dbReference type="Pfam" id="PF06699">
    <property type="entry name" value="PIG-F"/>
    <property type="match status" value="1"/>
</dbReference>